<reference evidence="3 4" key="1">
    <citation type="submission" date="2016-01" db="EMBL/GenBank/DDBJ databases">
        <title>Draft Genome Sequences of Seven Thermophilic Sporeformers Isolated from Foods.</title>
        <authorList>
            <person name="Berendsen E.M."/>
            <person name="Wells-Bennik M.H."/>
            <person name="Krawcyk A.O."/>
            <person name="De Jong A."/>
            <person name="Holsappel S."/>
            <person name="Eijlander R.T."/>
            <person name="Kuipers O.P."/>
        </authorList>
    </citation>
    <scope>NUCLEOTIDE SEQUENCE [LARGE SCALE GENOMIC DNA]</scope>
    <source>
        <strain evidence="3 4">B4114</strain>
    </source>
</reference>
<dbReference type="OrthoDB" id="2971589at2"/>
<gene>
    <name evidence="3" type="ORF">B4114_1121</name>
    <name evidence="2" type="ORF">GS8_277</name>
</gene>
<dbReference type="RefSeq" id="WP_015374317.1">
    <property type="nucleotide sequence ID" value="NZ_CBCSGJ010000019.1"/>
</dbReference>
<evidence type="ECO:0000313" key="3">
    <source>
        <dbReference type="EMBL" id="KYD33511.1"/>
    </source>
</evidence>
<dbReference type="GeneID" id="89611758"/>
<feature type="compositionally biased region" description="Basic and acidic residues" evidence="1">
    <location>
        <begin position="1"/>
        <end position="19"/>
    </location>
</feature>
<evidence type="ECO:0000256" key="1">
    <source>
        <dbReference type="SAM" id="MobiDB-lite"/>
    </source>
</evidence>
<dbReference type="Proteomes" id="UP000773850">
    <property type="component" value="Unassembled WGS sequence"/>
</dbReference>
<name>A0A150NA09_GEOSE</name>
<proteinExistence type="predicted"/>
<sequence length="73" mass="8097">MPERGRNDHPHSFHRDGARESIINDATADGAKAIGVRIDADPMRAANPDPFHVDSLAVEEGMKRFRSLMEGKK</sequence>
<dbReference type="EMBL" id="LQYY01000091">
    <property type="protein sequence ID" value="KYD33511.1"/>
    <property type="molecule type" value="Genomic_DNA"/>
</dbReference>
<evidence type="ECO:0000313" key="5">
    <source>
        <dbReference type="Proteomes" id="UP000773850"/>
    </source>
</evidence>
<feature type="region of interest" description="Disordered" evidence="1">
    <location>
        <begin position="1"/>
        <end position="26"/>
    </location>
</feature>
<dbReference type="AlphaFoldDB" id="A0A150NA09"/>
<accession>A0A150NA09</accession>
<evidence type="ECO:0000313" key="4">
    <source>
        <dbReference type="Proteomes" id="UP000075517"/>
    </source>
</evidence>
<protein>
    <recommendedName>
        <fullName evidence="6">ATP-binding protein</fullName>
    </recommendedName>
</protein>
<evidence type="ECO:0008006" key="6">
    <source>
        <dbReference type="Google" id="ProtNLM"/>
    </source>
</evidence>
<keyword evidence="5" id="KW-1185">Reference proteome</keyword>
<evidence type="ECO:0000313" key="2">
    <source>
        <dbReference type="EMBL" id="KAF6511978.1"/>
    </source>
</evidence>
<dbReference type="EMBL" id="LUCS01000009">
    <property type="protein sequence ID" value="KAF6511978.1"/>
    <property type="molecule type" value="Genomic_DNA"/>
</dbReference>
<dbReference type="PATRIC" id="fig|1422.17.peg.826"/>
<dbReference type="Proteomes" id="UP000075517">
    <property type="component" value="Unassembled WGS sequence"/>
</dbReference>
<organism evidence="3 4">
    <name type="scientific">Geobacillus stearothermophilus</name>
    <name type="common">Bacillus stearothermophilus</name>
    <dbReference type="NCBI Taxonomy" id="1422"/>
    <lineage>
        <taxon>Bacteria</taxon>
        <taxon>Bacillati</taxon>
        <taxon>Bacillota</taxon>
        <taxon>Bacilli</taxon>
        <taxon>Bacillales</taxon>
        <taxon>Anoxybacillaceae</taxon>
        <taxon>Geobacillus</taxon>
    </lineage>
</organism>
<comment type="caution">
    <text evidence="3">The sequence shown here is derived from an EMBL/GenBank/DDBJ whole genome shotgun (WGS) entry which is preliminary data.</text>
</comment>
<reference evidence="2 5" key="2">
    <citation type="submission" date="2016-03" db="EMBL/GenBank/DDBJ databases">
        <title>Spore heat resistance.</title>
        <authorList>
            <person name="Boekhorst J."/>
            <person name="Berendsen E.M."/>
            <person name="Wells-Bennik M.H."/>
            <person name="Kuipers O.P."/>
        </authorList>
    </citation>
    <scope>NUCLEOTIDE SEQUENCE [LARGE SCALE GENOMIC DNA]</scope>
    <source>
        <strain evidence="2 5">GS8</strain>
    </source>
</reference>